<feature type="compositionally biased region" description="Polar residues" evidence="1">
    <location>
        <begin position="318"/>
        <end position="327"/>
    </location>
</feature>
<evidence type="ECO:0000313" key="3">
    <source>
        <dbReference type="Proteomes" id="UP001295423"/>
    </source>
</evidence>
<reference evidence="2" key="1">
    <citation type="submission" date="2023-08" db="EMBL/GenBank/DDBJ databases">
        <authorList>
            <person name="Audoor S."/>
            <person name="Bilcke G."/>
        </authorList>
    </citation>
    <scope>NUCLEOTIDE SEQUENCE</scope>
</reference>
<name>A0AAD2JHR5_9STRA</name>
<feature type="compositionally biased region" description="Polar residues" evidence="1">
    <location>
        <begin position="213"/>
        <end position="225"/>
    </location>
</feature>
<protein>
    <submittedName>
        <fullName evidence="2">Uncharacterized protein</fullName>
    </submittedName>
</protein>
<dbReference type="EMBL" id="CAKOGP040001792">
    <property type="protein sequence ID" value="CAJ1951820.1"/>
    <property type="molecule type" value="Genomic_DNA"/>
</dbReference>
<sequence length="498" mass="54166">MVKIMRRLSLTGGTKEPARSKAVDDLLDRDLALDLEMNSSVRSFASSITTPASQSGSFYHRVQHQNEISEKERTYGYEENGLTGDMPADWVSESSDEDAESTNSWGGFSNKNSATDTNSVGSGDEKDSVKSSPVMTRKSIKSRNDSKKKNKQKKKKKRLKDFFRKSGVKNEPITEVDEGDLVTESEGKEGSMALLPLSDHGGPRKGSRDSEIDSQSEQHSIAQSLNSKQSSKSGRSRGSRKGNNRKLSPGSRASNSPKNSPKTSKARKKKNGLNSSTHNSVKTGNSAKPKQARRGSFGALTRRMSLGGKSDDGDVQYGESQDGGQSRTIRRGSLGGGTEPGNTYGGDSENPHRMARRRSSLGSMLESVVRRGSLGGGNDTNGDKKQKGPVIPEDYHNIIHRERVARGMYLLQRNIILDTLAQGIANDLAAGRAPTPCEFYGNIGKGTSLSVIHSKIMEERKGVSRKNILSERFTCFGMGLAIGGEKNESIFMCTLFQE</sequence>
<evidence type="ECO:0000256" key="1">
    <source>
        <dbReference type="SAM" id="MobiDB-lite"/>
    </source>
</evidence>
<dbReference type="Proteomes" id="UP001295423">
    <property type="component" value="Unassembled WGS sequence"/>
</dbReference>
<feature type="compositionally biased region" description="Polar residues" evidence="1">
    <location>
        <begin position="272"/>
        <end position="288"/>
    </location>
</feature>
<keyword evidence="3" id="KW-1185">Reference proteome</keyword>
<dbReference type="AlphaFoldDB" id="A0AAD2JHR5"/>
<accession>A0AAD2JHR5</accession>
<feature type="compositionally biased region" description="Low complexity" evidence="1">
    <location>
        <begin position="254"/>
        <end position="263"/>
    </location>
</feature>
<feature type="compositionally biased region" description="Basic residues" evidence="1">
    <location>
        <begin position="148"/>
        <end position="159"/>
    </location>
</feature>
<gene>
    <name evidence="2" type="ORF">CYCCA115_LOCUS13254</name>
</gene>
<feature type="region of interest" description="Disordered" evidence="1">
    <location>
        <begin position="49"/>
        <end position="354"/>
    </location>
</feature>
<feature type="region of interest" description="Disordered" evidence="1">
    <location>
        <begin position="370"/>
        <end position="389"/>
    </location>
</feature>
<feature type="compositionally biased region" description="Acidic residues" evidence="1">
    <location>
        <begin position="174"/>
        <end position="183"/>
    </location>
</feature>
<evidence type="ECO:0000313" key="2">
    <source>
        <dbReference type="EMBL" id="CAJ1951820.1"/>
    </source>
</evidence>
<comment type="caution">
    <text evidence="2">The sequence shown here is derived from an EMBL/GenBank/DDBJ whole genome shotgun (WGS) entry which is preliminary data.</text>
</comment>
<feature type="compositionally biased region" description="Basic residues" evidence="1">
    <location>
        <begin position="234"/>
        <end position="244"/>
    </location>
</feature>
<feature type="compositionally biased region" description="Basic and acidic residues" evidence="1">
    <location>
        <begin position="67"/>
        <end position="76"/>
    </location>
</feature>
<organism evidence="2 3">
    <name type="scientific">Cylindrotheca closterium</name>
    <dbReference type="NCBI Taxonomy" id="2856"/>
    <lineage>
        <taxon>Eukaryota</taxon>
        <taxon>Sar</taxon>
        <taxon>Stramenopiles</taxon>
        <taxon>Ochrophyta</taxon>
        <taxon>Bacillariophyta</taxon>
        <taxon>Bacillariophyceae</taxon>
        <taxon>Bacillariophycidae</taxon>
        <taxon>Bacillariales</taxon>
        <taxon>Bacillariaceae</taxon>
        <taxon>Cylindrotheca</taxon>
    </lineage>
</organism>
<feature type="compositionally biased region" description="Polar residues" evidence="1">
    <location>
        <begin position="101"/>
        <end position="121"/>
    </location>
</feature>
<proteinExistence type="predicted"/>